<dbReference type="EMBL" id="BPLR01007583">
    <property type="protein sequence ID" value="GIY18167.1"/>
    <property type="molecule type" value="Genomic_DNA"/>
</dbReference>
<protein>
    <submittedName>
        <fullName evidence="1">Uncharacterized protein</fullName>
    </submittedName>
</protein>
<dbReference type="AlphaFoldDB" id="A0AAV4RCI3"/>
<organism evidence="1 2">
    <name type="scientific">Caerostris extrusa</name>
    <name type="common">Bark spider</name>
    <name type="synonym">Caerostris bankana</name>
    <dbReference type="NCBI Taxonomy" id="172846"/>
    <lineage>
        <taxon>Eukaryota</taxon>
        <taxon>Metazoa</taxon>
        <taxon>Ecdysozoa</taxon>
        <taxon>Arthropoda</taxon>
        <taxon>Chelicerata</taxon>
        <taxon>Arachnida</taxon>
        <taxon>Araneae</taxon>
        <taxon>Araneomorphae</taxon>
        <taxon>Entelegynae</taxon>
        <taxon>Araneoidea</taxon>
        <taxon>Araneidae</taxon>
        <taxon>Caerostris</taxon>
    </lineage>
</organism>
<accession>A0AAV4RCI3</accession>
<keyword evidence="2" id="KW-1185">Reference proteome</keyword>
<proteinExistence type="predicted"/>
<reference evidence="1 2" key="1">
    <citation type="submission" date="2021-06" db="EMBL/GenBank/DDBJ databases">
        <title>Caerostris extrusa draft genome.</title>
        <authorList>
            <person name="Kono N."/>
            <person name="Arakawa K."/>
        </authorList>
    </citation>
    <scope>NUCLEOTIDE SEQUENCE [LARGE SCALE GENOMIC DNA]</scope>
</reference>
<evidence type="ECO:0000313" key="2">
    <source>
        <dbReference type="Proteomes" id="UP001054945"/>
    </source>
</evidence>
<sequence length="118" mass="14096">MRSNDCWHIGYFDPFKGPHHNLYQTPEGVYFLESNEALSAPKIPFIRQIYCAPSRQYFSLNDMVTTNRESNPGERDPYREHYYRNTGMMTKEENNTAETFEIFSETRMQLKIFIIFSF</sequence>
<name>A0AAV4RCI3_CAEEX</name>
<gene>
    <name evidence="1" type="ORF">CEXT_770341</name>
</gene>
<evidence type="ECO:0000313" key="1">
    <source>
        <dbReference type="EMBL" id="GIY18167.1"/>
    </source>
</evidence>
<dbReference type="Proteomes" id="UP001054945">
    <property type="component" value="Unassembled WGS sequence"/>
</dbReference>
<comment type="caution">
    <text evidence="1">The sequence shown here is derived from an EMBL/GenBank/DDBJ whole genome shotgun (WGS) entry which is preliminary data.</text>
</comment>